<evidence type="ECO:0000259" key="2">
    <source>
        <dbReference type="Pfam" id="PF21671"/>
    </source>
</evidence>
<keyword evidence="4" id="KW-1185">Reference proteome</keyword>
<reference evidence="3 4" key="1">
    <citation type="submission" date="2013-07" db="EMBL/GenBank/DDBJ databases">
        <title>The Genome Sequence of Kwoniella mangroviensis CBS10435.</title>
        <authorList>
            <consortium name="The Broad Institute Genome Sequencing Platform"/>
            <person name="Cuomo C."/>
            <person name="Litvintseva A."/>
            <person name="Chen Y."/>
            <person name="Heitman J."/>
            <person name="Sun S."/>
            <person name="Springer D."/>
            <person name="Dromer F."/>
            <person name="Young S.K."/>
            <person name="Zeng Q."/>
            <person name="Gargeya S."/>
            <person name="Fitzgerald M."/>
            <person name="Abouelleil A."/>
            <person name="Alvarado L."/>
            <person name="Berlin A.M."/>
            <person name="Chapman S.B."/>
            <person name="Dewar J."/>
            <person name="Goldberg J."/>
            <person name="Griggs A."/>
            <person name="Gujja S."/>
            <person name="Hansen M."/>
            <person name="Howarth C."/>
            <person name="Imamovic A."/>
            <person name="Larimer J."/>
            <person name="McCowan C."/>
            <person name="Murphy C."/>
            <person name="Pearson M."/>
            <person name="Priest M."/>
            <person name="Roberts A."/>
            <person name="Saif S."/>
            <person name="Shea T."/>
            <person name="Sykes S."/>
            <person name="Wortman J."/>
            <person name="Nusbaum C."/>
            <person name="Birren B."/>
        </authorList>
    </citation>
    <scope>NUCLEOTIDE SEQUENCE [LARGE SCALE GENOMIC DNA]</scope>
    <source>
        <strain evidence="3 4">CBS 10435</strain>
    </source>
</reference>
<name>A0A1B9IMP7_9TREE</name>
<sequence length="295" mass="31444">MKTTQLISLAALTVSLNALKILAEGTIAGRFTSPNTASFTGMATTDYETCASYCTTKYAWIYYGNYCLCSDTYGTYSSRSPYNPDTCISNYRAASYVKSTTFDFANCATPGSVYFDGEENTEYTTATDIIDCFGQCKTSRYAALAYDNIQSSYVCANGDELSSQISESCTTASTLVYTHPAGAAVSGLARRNAREALRRSRQAALVQTCPKGMTACVIPGLEGTDAWECVDTHKDLESCGGCLHGTYKNSTTAIGRSCQDQEGVSLGGTTCQAGKCVNYGCASGYRLVDGDCIAV</sequence>
<keyword evidence="1" id="KW-0732">Signal</keyword>
<proteinExistence type="predicted"/>
<feature type="signal peptide" evidence="1">
    <location>
        <begin position="1"/>
        <end position="18"/>
    </location>
</feature>
<dbReference type="OrthoDB" id="439917at2759"/>
<evidence type="ECO:0000313" key="4">
    <source>
        <dbReference type="Proteomes" id="UP000092583"/>
    </source>
</evidence>
<evidence type="ECO:0000256" key="1">
    <source>
        <dbReference type="SAM" id="SignalP"/>
    </source>
</evidence>
<accession>A0A1B9IMP7</accession>
<dbReference type="EMBL" id="KI669464">
    <property type="protein sequence ID" value="OCF56833.1"/>
    <property type="molecule type" value="Genomic_DNA"/>
</dbReference>
<feature type="chain" id="PRO_5008628827" description="Protein CPL1-like domain-containing protein" evidence="1">
    <location>
        <begin position="19"/>
        <end position="295"/>
    </location>
</feature>
<dbReference type="Proteomes" id="UP000092583">
    <property type="component" value="Unassembled WGS sequence"/>
</dbReference>
<organism evidence="3 4">
    <name type="scientific">Kwoniella mangroviensis CBS 10435</name>
    <dbReference type="NCBI Taxonomy" id="1331196"/>
    <lineage>
        <taxon>Eukaryota</taxon>
        <taxon>Fungi</taxon>
        <taxon>Dikarya</taxon>
        <taxon>Basidiomycota</taxon>
        <taxon>Agaricomycotina</taxon>
        <taxon>Tremellomycetes</taxon>
        <taxon>Tremellales</taxon>
        <taxon>Cryptococcaceae</taxon>
        <taxon>Kwoniella</taxon>
    </lineage>
</organism>
<dbReference type="PANTHER" id="PTHR35192">
    <property type="entry name" value="PROTEIN, PUTATIVE-RELATED"/>
    <property type="match status" value="1"/>
</dbReference>
<evidence type="ECO:0000313" key="3">
    <source>
        <dbReference type="EMBL" id="OCF56833.1"/>
    </source>
</evidence>
<dbReference type="STRING" id="1331196.A0A1B9IMP7"/>
<dbReference type="PANTHER" id="PTHR35192:SF2">
    <property type="entry name" value="APPLE DOMAIN-CONTAINING PROTEIN"/>
    <property type="match status" value="1"/>
</dbReference>
<feature type="domain" description="Protein CPL1-like" evidence="2">
    <location>
        <begin position="227"/>
        <end position="287"/>
    </location>
</feature>
<dbReference type="Pfam" id="PF21671">
    <property type="entry name" value="CPL1-like"/>
    <property type="match status" value="1"/>
</dbReference>
<dbReference type="AlphaFoldDB" id="A0A1B9IMP7"/>
<dbReference type="InterPro" id="IPR038955">
    <property type="entry name" value="PriA/CPL1_fungi"/>
</dbReference>
<dbReference type="InterPro" id="IPR048661">
    <property type="entry name" value="CPL1-like"/>
</dbReference>
<gene>
    <name evidence="3" type="ORF">L486_05688</name>
</gene>
<reference evidence="4" key="2">
    <citation type="submission" date="2013-12" db="EMBL/GenBank/DDBJ databases">
        <title>Evolution of pathogenesis and genome organization in the Tremellales.</title>
        <authorList>
            <person name="Cuomo C."/>
            <person name="Litvintseva A."/>
            <person name="Heitman J."/>
            <person name="Chen Y."/>
            <person name="Sun S."/>
            <person name="Springer D."/>
            <person name="Dromer F."/>
            <person name="Young S."/>
            <person name="Zeng Q."/>
            <person name="Chapman S."/>
            <person name="Gujja S."/>
            <person name="Saif S."/>
            <person name="Birren B."/>
        </authorList>
    </citation>
    <scope>NUCLEOTIDE SEQUENCE [LARGE SCALE GENOMIC DNA]</scope>
    <source>
        <strain evidence="4">CBS 10435</strain>
    </source>
</reference>
<protein>
    <recommendedName>
        <fullName evidence="2">Protein CPL1-like domain-containing protein</fullName>
    </recommendedName>
</protein>